<feature type="compositionally biased region" description="Basic and acidic residues" evidence="1">
    <location>
        <begin position="660"/>
        <end position="669"/>
    </location>
</feature>
<evidence type="ECO:0000313" key="2">
    <source>
        <dbReference type="EMBL" id="KAK4500804.1"/>
    </source>
</evidence>
<dbReference type="EMBL" id="JAXOVC010000006">
    <property type="protein sequence ID" value="KAK4500804.1"/>
    <property type="molecule type" value="Genomic_DNA"/>
</dbReference>
<feature type="compositionally biased region" description="Acidic residues" evidence="1">
    <location>
        <begin position="650"/>
        <end position="659"/>
    </location>
</feature>
<proteinExistence type="predicted"/>
<feature type="compositionally biased region" description="Polar residues" evidence="1">
    <location>
        <begin position="602"/>
        <end position="627"/>
    </location>
</feature>
<dbReference type="Proteomes" id="UP001305779">
    <property type="component" value="Unassembled WGS sequence"/>
</dbReference>
<protein>
    <submittedName>
        <fullName evidence="2">Uncharacterized protein</fullName>
    </submittedName>
</protein>
<feature type="compositionally biased region" description="Polar residues" evidence="1">
    <location>
        <begin position="562"/>
        <end position="581"/>
    </location>
</feature>
<feature type="region of interest" description="Disordered" evidence="1">
    <location>
        <begin position="27"/>
        <end position="79"/>
    </location>
</feature>
<keyword evidence="3" id="KW-1185">Reference proteome</keyword>
<accession>A0ABR0EHG3</accession>
<comment type="caution">
    <text evidence="2">The sequence shown here is derived from an EMBL/GenBank/DDBJ whole genome shotgun (WGS) entry which is preliminary data.</text>
</comment>
<evidence type="ECO:0000313" key="3">
    <source>
        <dbReference type="Proteomes" id="UP001305779"/>
    </source>
</evidence>
<organism evidence="2 3">
    <name type="scientific">Zasmidium cellare</name>
    <name type="common">Wine cellar mold</name>
    <name type="synonym">Racodium cellare</name>
    <dbReference type="NCBI Taxonomy" id="395010"/>
    <lineage>
        <taxon>Eukaryota</taxon>
        <taxon>Fungi</taxon>
        <taxon>Dikarya</taxon>
        <taxon>Ascomycota</taxon>
        <taxon>Pezizomycotina</taxon>
        <taxon>Dothideomycetes</taxon>
        <taxon>Dothideomycetidae</taxon>
        <taxon>Mycosphaerellales</taxon>
        <taxon>Mycosphaerellaceae</taxon>
        <taxon>Zasmidium</taxon>
    </lineage>
</organism>
<feature type="compositionally biased region" description="Acidic residues" evidence="1">
    <location>
        <begin position="716"/>
        <end position="746"/>
    </location>
</feature>
<feature type="region of interest" description="Disordered" evidence="1">
    <location>
        <begin position="526"/>
        <end position="756"/>
    </location>
</feature>
<name>A0ABR0EHG3_ZASCE</name>
<evidence type="ECO:0000256" key="1">
    <source>
        <dbReference type="SAM" id="MobiDB-lite"/>
    </source>
</evidence>
<feature type="compositionally biased region" description="Polar residues" evidence="1">
    <location>
        <begin position="27"/>
        <end position="51"/>
    </location>
</feature>
<reference evidence="2 3" key="1">
    <citation type="journal article" date="2023" name="G3 (Bethesda)">
        <title>A chromosome-level genome assembly of Zasmidium syzygii isolated from banana leaves.</title>
        <authorList>
            <person name="van Westerhoven A.C."/>
            <person name="Mehrabi R."/>
            <person name="Talebi R."/>
            <person name="Steentjes M.B.F."/>
            <person name="Corcolon B."/>
            <person name="Chong P.A."/>
            <person name="Kema G.H.J."/>
            <person name="Seidl M.F."/>
        </authorList>
    </citation>
    <scope>NUCLEOTIDE SEQUENCE [LARGE SCALE GENOMIC DNA]</scope>
    <source>
        <strain evidence="2 3">P124</strain>
    </source>
</reference>
<gene>
    <name evidence="2" type="ORF">PRZ48_008996</name>
</gene>
<sequence>MSGNPRRFPGLSYEGEAALSMLSSSYLGNRSTASPESGVNATPGRSRSDGTPTPGLEGPRVHSEWSRTSSQLSNLRHERDRMEQARMRDIYENGDMEDILEVAGGDPADVDRYVDEDPPPMVTDDMTPAEQHCMDWEPTPTTGASSLRHRGLHRYDQTPTQRNFRDIGSLPRGTPSVRITVDDTTPASAYNYGHNAPNSNYGQHVLEQALNRLQQARNTELRHYQDRASGTIDRRGLQLSLHTRQTRLDEWLDKIQEYNDHLNGEEERESQFKQALADWVGEVGEEAAQHLLKHIDNCTIALPTIRYRALCAFWWDGIPDALRDPLHRLIKAEALSDCLLYEADILYARSQGDEGFQPEDRETWPLRTSGLFGYEFLPDDPHTHICGEDCFCGFIPPERLDLEGGFQGEQRYIAAALDIRFNRMTTSREYLEHDSYGDNTMAREKLMFVAFHCWLDKVLNYIHNRAYHPENLVAQFNAAGAIGSFGDFPEWQAFETTFRETVGSLFAGEKQRAWIERAAITHRNPLTGQTCDEVRSSDDGDPTYSIDPEWLEDERYADDNESVTATPSVRSRTRTATPHQTPSVRRSRPPPSTSSSHPEYNGTPSSYTTAFTHVTPSTYRTAQSHRTPSMEPNPLRASSISATSRHTDNDGDESMVDDEVTPKARESRRQGRYRGHRLDPDRTPTQLDPVLEEDGNVGGSGDYQRQLDSQLGVTWTDEEEQEQDETENLEDEETNTGQDETEDDVNVPDYAVRSSR</sequence>